<evidence type="ECO:0000256" key="1">
    <source>
        <dbReference type="SAM" id="Phobius"/>
    </source>
</evidence>
<dbReference type="InterPro" id="IPR029058">
    <property type="entry name" value="AB_hydrolase_fold"/>
</dbReference>
<dbReference type="EMBL" id="BAHD01000018">
    <property type="protein sequence ID" value="GAB95293.1"/>
    <property type="molecule type" value="Genomic_DNA"/>
</dbReference>
<keyword evidence="4" id="KW-1185">Reference proteome</keyword>
<accession>K6VGK7</accession>
<keyword evidence="1" id="KW-0812">Transmembrane</keyword>
<dbReference type="GO" id="GO:0016787">
    <property type="term" value="F:hydrolase activity"/>
    <property type="evidence" value="ECO:0007669"/>
    <property type="project" value="InterPro"/>
</dbReference>
<dbReference type="Pfam" id="PF12695">
    <property type="entry name" value="Abhydrolase_5"/>
    <property type="match status" value="1"/>
</dbReference>
<dbReference type="Gene3D" id="3.40.50.1820">
    <property type="entry name" value="alpha/beta hydrolase"/>
    <property type="match status" value="1"/>
</dbReference>
<feature type="transmembrane region" description="Helical" evidence="1">
    <location>
        <begin position="36"/>
        <end position="56"/>
    </location>
</feature>
<evidence type="ECO:0000313" key="4">
    <source>
        <dbReference type="Proteomes" id="UP000008366"/>
    </source>
</evidence>
<dbReference type="eggNOG" id="COG1073">
    <property type="taxonomic scope" value="Bacteria"/>
</dbReference>
<feature type="transmembrane region" description="Helical" evidence="1">
    <location>
        <begin position="77"/>
        <end position="97"/>
    </location>
</feature>
<evidence type="ECO:0000313" key="3">
    <source>
        <dbReference type="EMBL" id="GAB95293.1"/>
    </source>
</evidence>
<sequence>MAQRAVRFARPAAGAALVAAPAWVLATRFDAVRDGHPAYAVVLAVAGFVGLLLIVGALRARRRGAEAEVVRRGGLRLVGAALGLVLAVLVAVGVVWLRPYSGDATAVAAMSGTAQVAVTQDATSITLTPTAEPAEPAGSVAGLIFQPGARVDARAYVPLLTPLAEAGHPVVIVKQPLGIGFLALGAPERIVDAYAESGSQERRWMVAGHSLGGVAAARAAASGDPRIHGLALWASYPDGATTVPQQPVASIYGTRDGLATPADIEASRPLLPADARFVPIDGGIHAYFGDYGPQSGDGTPTIDRATAQAQIIAAMRDLLATK</sequence>
<keyword evidence="1" id="KW-0472">Membrane</keyword>
<reference evidence="3 4" key="1">
    <citation type="submission" date="2012-08" db="EMBL/GenBank/DDBJ databases">
        <title>Whole genome shotgun sequence of Kineosphaera limosa NBRC 100340.</title>
        <authorList>
            <person name="Yoshida I."/>
            <person name="Isaki S."/>
            <person name="Hosoyama A."/>
            <person name="Tsuchikane K."/>
            <person name="Katsumata H."/>
            <person name="Ando Y."/>
            <person name="Ohji S."/>
            <person name="Hamada M."/>
            <person name="Tamura T."/>
            <person name="Yamazoe A."/>
            <person name="Yamazaki S."/>
            <person name="Fujita N."/>
        </authorList>
    </citation>
    <scope>NUCLEOTIDE SEQUENCE [LARGE SCALE GENOMIC DNA]</scope>
    <source>
        <strain evidence="3 4">NBRC 100340</strain>
    </source>
</reference>
<organism evidence="3 4">
    <name type="scientific">Kineosphaera limosa NBRC 100340</name>
    <dbReference type="NCBI Taxonomy" id="1184609"/>
    <lineage>
        <taxon>Bacteria</taxon>
        <taxon>Bacillati</taxon>
        <taxon>Actinomycetota</taxon>
        <taxon>Actinomycetes</taxon>
        <taxon>Micrococcales</taxon>
        <taxon>Dermatophilaceae</taxon>
        <taxon>Kineosphaera</taxon>
    </lineage>
</organism>
<feature type="domain" description="Alpha/beta hydrolase fold-5" evidence="2">
    <location>
        <begin position="142"/>
        <end position="305"/>
    </location>
</feature>
<gene>
    <name evidence="3" type="ORF">KILIM_018_00400</name>
</gene>
<protein>
    <recommendedName>
        <fullName evidence="2">Alpha/beta hydrolase fold-5 domain-containing protein</fullName>
    </recommendedName>
</protein>
<dbReference type="InterPro" id="IPR029059">
    <property type="entry name" value="AB_hydrolase_5"/>
</dbReference>
<dbReference type="Proteomes" id="UP000008366">
    <property type="component" value="Unassembled WGS sequence"/>
</dbReference>
<dbReference type="SUPFAM" id="SSF53474">
    <property type="entry name" value="alpha/beta-Hydrolases"/>
    <property type="match status" value="1"/>
</dbReference>
<name>K6VGK7_9MICO</name>
<evidence type="ECO:0000259" key="2">
    <source>
        <dbReference type="Pfam" id="PF12695"/>
    </source>
</evidence>
<proteinExistence type="predicted"/>
<keyword evidence="1" id="KW-1133">Transmembrane helix</keyword>
<dbReference type="AlphaFoldDB" id="K6VGK7"/>
<dbReference type="STRING" id="1184609.KILIM_018_00400"/>
<comment type="caution">
    <text evidence="3">The sequence shown here is derived from an EMBL/GenBank/DDBJ whole genome shotgun (WGS) entry which is preliminary data.</text>
</comment>